<feature type="domain" description="Phosphoribosyltransferase" evidence="3">
    <location>
        <begin position="14"/>
        <end position="149"/>
    </location>
</feature>
<sequence>MYYAYEDFLKDLKLLKKQVEDKIGVPDALVCIARGGMTMSHMLGLAWNIRAVYSLNAISYSDTKVQSSLILENMPCIKQEHKNILILDEIVDSGESLSVVLQKLKDNFSHARFSSAVIFQKNNAKIKADFFIREPEEWVDFFWEIDMLEKSNGK</sequence>
<name>A0A3D8JAL3_9HELI</name>
<evidence type="ECO:0000256" key="1">
    <source>
        <dbReference type="ARBA" id="ARBA00022676"/>
    </source>
</evidence>
<organism evidence="4 5">
    <name type="scientific">Helicobacter anseris</name>
    <dbReference type="NCBI Taxonomy" id="375926"/>
    <lineage>
        <taxon>Bacteria</taxon>
        <taxon>Pseudomonadati</taxon>
        <taxon>Campylobacterota</taxon>
        <taxon>Epsilonproteobacteria</taxon>
        <taxon>Campylobacterales</taxon>
        <taxon>Helicobacteraceae</taxon>
        <taxon>Helicobacter</taxon>
    </lineage>
</organism>
<dbReference type="InterPro" id="IPR029057">
    <property type="entry name" value="PRTase-like"/>
</dbReference>
<gene>
    <name evidence="4" type="ORF">CQA57_00505</name>
</gene>
<protein>
    <submittedName>
        <fullName evidence="4">Nicotinate phosphoribosyltransferase</fullName>
    </submittedName>
</protein>
<accession>A0A3D8JAL3</accession>
<keyword evidence="1 4" id="KW-0328">Glycosyltransferase</keyword>
<dbReference type="OrthoDB" id="5327200at2"/>
<dbReference type="Proteomes" id="UP000256695">
    <property type="component" value="Unassembled WGS sequence"/>
</dbReference>
<proteinExistence type="predicted"/>
<dbReference type="InterPro" id="IPR000836">
    <property type="entry name" value="PRTase_dom"/>
</dbReference>
<evidence type="ECO:0000313" key="5">
    <source>
        <dbReference type="Proteomes" id="UP000256695"/>
    </source>
</evidence>
<dbReference type="PANTHER" id="PTHR43363">
    <property type="entry name" value="HYPOXANTHINE PHOSPHORIBOSYLTRANSFERASE"/>
    <property type="match status" value="1"/>
</dbReference>
<dbReference type="AlphaFoldDB" id="A0A3D8JAL3"/>
<evidence type="ECO:0000259" key="3">
    <source>
        <dbReference type="Pfam" id="PF00156"/>
    </source>
</evidence>
<dbReference type="GO" id="GO:0016757">
    <property type="term" value="F:glycosyltransferase activity"/>
    <property type="evidence" value="ECO:0007669"/>
    <property type="project" value="UniProtKB-KW"/>
</dbReference>
<dbReference type="Pfam" id="PF00156">
    <property type="entry name" value="Pribosyltran"/>
    <property type="match status" value="1"/>
</dbReference>
<dbReference type="Gene3D" id="3.40.50.2020">
    <property type="match status" value="1"/>
</dbReference>
<keyword evidence="2 4" id="KW-0808">Transferase</keyword>
<dbReference type="CDD" id="cd06223">
    <property type="entry name" value="PRTases_typeI"/>
    <property type="match status" value="1"/>
</dbReference>
<keyword evidence="5" id="KW-1185">Reference proteome</keyword>
<dbReference type="RefSeq" id="WP_115578272.1">
    <property type="nucleotide sequence ID" value="NZ_NXLX01000001.1"/>
</dbReference>
<comment type="caution">
    <text evidence="4">The sequence shown here is derived from an EMBL/GenBank/DDBJ whole genome shotgun (WGS) entry which is preliminary data.</text>
</comment>
<dbReference type="EMBL" id="NXLX01000001">
    <property type="protein sequence ID" value="RDU74563.1"/>
    <property type="molecule type" value="Genomic_DNA"/>
</dbReference>
<reference evidence="4 5" key="1">
    <citation type="submission" date="2018-04" db="EMBL/GenBank/DDBJ databases">
        <title>Novel Campyloabacter and Helicobacter Species and Strains.</title>
        <authorList>
            <person name="Mannion A.J."/>
            <person name="Shen Z."/>
            <person name="Fox J.G."/>
        </authorList>
    </citation>
    <scope>NUCLEOTIDE SEQUENCE [LARGE SCALE GENOMIC DNA]</scope>
    <source>
        <strain evidence="4 5">MIT 04-9362</strain>
    </source>
</reference>
<dbReference type="PANTHER" id="PTHR43363:SF1">
    <property type="entry name" value="HYPOXANTHINE-GUANINE PHOSPHORIBOSYLTRANSFERASE"/>
    <property type="match status" value="1"/>
</dbReference>
<dbReference type="SUPFAM" id="SSF53271">
    <property type="entry name" value="PRTase-like"/>
    <property type="match status" value="1"/>
</dbReference>
<evidence type="ECO:0000256" key="2">
    <source>
        <dbReference type="ARBA" id="ARBA00022679"/>
    </source>
</evidence>
<evidence type="ECO:0000313" key="4">
    <source>
        <dbReference type="EMBL" id="RDU74563.1"/>
    </source>
</evidence>